<name>A0A937UW10_9ACTN</name>
<reference evidence="2" key="1">
    <citation type="submission" date="2020-12" db="EMBL/GenBank/DDBJ databases">
        <title>Genomic characterization of non-nitrogen-fixing Frankia strains.</title>
        <authorList>
            <person name="Carlos-Shanley C."/>
            <person name="Guerra T."/>
            <person name="Hahn D."/>
        </authorList>
    </citation>
    <scope>NUCLEOTIDE SEQUENCE</scope>
    <source>
        <strain evidence="2">CN6</strain>
    </source>
</reference>
<accession>A0A937UW10</accession>
<feature type="region of interest" description="Disordered" evidence="1">
    <location>
        <begin position="24"/>
        <end position="52"/>
    </location>
</feature>
<dbReference type="RefSeq" id="WP_203004738.1">
    <property type="nucleotide sequence ID" value="NZ_JADWYU010000167.1"/>
</dbReference>
<evidence type="ECO:0000313" key="3">
    <source>
        <dbReference type="Proteomes" id="UP000604475"/>
    </source>
</evidence>
<evidence type="ECO:0000313" key="2">
    <source>
        <dbReference type="EMBL" id="MBL7633780.1"/>
    </source>
</evidence>
<sequence length="74" mass="8078">MPTAILIILAVLLIVAGVRRLGADSRDGRDWKSTDEFEPSQPSMVGPRSGRRPFDAVPLWTAAELGGARPLEHR</sequence>
<organism evidence="2 3">
    <name type="scientific">Frankia nepalensis</name>
    <dbReference type="NCBI Taxonomy" id="1836974"/>
    <lineage>
        <taxon>Bacteria</taxon>
        <taxon>Bacillati</taxon>
        <taxon>Actinomycetota</taxon>
        <taxon>Actinomycetes</taxon>
        <taxon>Frankiales</taxon>
        <taxon>Frankiaceae</taxon>
        <taxon>Frankia</taxon>
    </lineage>
</organism>
<keyword evidence="3" id="KW-1185">Reference proteome</keyword>
<dbReference type="AlphaFoldDB" id="A0A937UW10"/>
<gene>
    <name evidence="2" type="ORF">I7412_42870</name>
</gene>
<comment type="caution">
    <text evidence="2">The sequence shown here is derived from an EMBL/GenBank/DDBJ whole genome shotgun (WGS) entry which is preliminary data.</text>
</comment>
<proteinExistence type="predicted"/>
<feature type="compositionally biased region" description="Basic and acidic residues" evidence="1">
    <location>
        <begin position="24"/>
        <end position="35"/>
    </location>
</feature>
<dbReference type="Proteomes" id="UP000604475">
    <property type="component" value="Unassembled WGS sequence"/>
</dbReference>
<evidence type="ECO:0000256" key="1">
    <source>
        <dbReference type="SAM" id="MobiDB-lite"/>
    </source>
</evidence>
<protein>
    <submittedName>
        <fullName evidence="2">Uncharacterized protein</fullName>
    </submittedName>
</protein>
<dbReference type="EMBL" id="JAEACQ010000398">
    <property type="protein sequence ID" value="MBL7633780.1"/>
    <property type="molecule type" value="Genomic_DNA"/>
</dbReference>